<dbReference type="RefSeq" id="XP_018984597.1">
    <property type="nucleotide sequence ID" value="XM_019129274.1"/>
</dbReference>
<sequence>MSTIPEKAAETVTPARKPAVPAEKVKPKGYSNPALQAMGIPRLRLPSRNWSIFWAVLGLTTGGIVYDKYEQKQLRKRWMSYVQPQSEAEVAPNVKPRRLTIFIAPPPNDFLTESLRYFKRYVKPVLNAGGLDFEIFTSERQGDIRVHVADQIRDLRRNATAFKQVELVKQKNEAYKRSWGYWFSKFNVFKKKEVVDPNATKSVKQCYTPADVFGINYKTKPMAVEYEDAQFENPHDAGGIICVGRGVYKEYMRGVHEGLLGPLEQPKVEIVEAVEQVVVEAETSAAIPTLDTTLAPATDEASKSDFRYNGDVDDLPNANLKSKPPVKAPYISAEDYATATLAPEFNFSTTIRDHNNVPVFFELPIFVLRIPNILGFLNSPQRIYRFYTKRWIADEFNKGAVAVALNAKRPFTPADADLALVEETDWPKKWVASGKEKASEWTRDFKVDHRVTSRMFVYDATLLELGEKKDQT</sequence>
<keyword evidence="11" id="KW-0472">Membrane</keyword>
<evidence type="ECO:0000256" key="12">
    <source>
        <dbReference type="SAM" id="MobiDB-lite"/>
    </source>
</evidence>
<accession>A0A1E3QNI5</accession>
<proteinExistence type="inferred from homology"/>
<dbReference type="STRING" id="984486.A0A1E3QNI5"/>
<keyword evidence="14" id="KW-1185">Reference proteome</keyword>
<dbReference type="Pfam" id="PF11711">
    <property type="entry name" value="Tim54"/>
    <property type="match status" value="1"/>
</dbReference>
<keyword evidence="4" id="KW-0813">Transport</keyword>
<keyword evidence="8" id="KW-1133">Transmembrane helix</keyword>
<evidence type="ECO:0000256" key="8">
    <source>
        <dbReference type="ARBA" id="ARBA00022989"/>
    </source>
</evidence>
<comment type="similarity">
    <text evidence="2">Belongs to the TIM54 family.</text>
</comment>
<keyword evidence="9" id="KW-0811">Translocation</keyword>
<dbReference type="InterPro" id="IPR050187">
    <property type="entry name" value="Lipid_Phosphate_FormReg"/>
</dbReference>
<evidence type="ECO:0000256" key="7">
    <source>
        <dbReference type="ARBA" id="ARBA00022927"/>
    </source>
</evidence>
<reference evidence="14" key="1">
    <citation type="submission" date="2016-05" db="EMBL/GenBank/DDBJ databases">
        <title>Comparative genomics of biotechnologically important yeasts.</title>
        <authorList>
            <consortium name="DOE Joint Genome Institute"/>
            <person name="Riley R."/>
            <person name="Haridas S."/>
            <person name="Wolfe K.H."/>
            <person name="Lopes M.R."/>
            <person name="Hittinger C.T."/>
            <person name="Goker M."/>
            <person name="Salamov A."/>
            <person name="Wisecaver J."/>
            <person name="Long T.M."/>
            <person name="Aerts A.L."/>
            <person name="Barry K."/>
            <person name="Choi C."/>
            <person name="Clum A."/>
            <person name="Coughlan A.Y."/>
            <person name="Deshpande S."/>
            <person name="Douglass A.P."/>
            <person name="Hanson S.J."/>
            <person name="Klenk H.-P."/>
            <person name="Labutti K."/>
            <person name="Lapidus A."/>
            <person name="Lindquist E."/>
            <person name="Lipzen A."/>
            <person name="Meier-Kolthoff J.P."/>
            <person name="Ohm R.A."/>
            <person name="Otillar R.P."/>
            <person name="Pangilinan J."/>
            <person name="Peng Y."/>
            <person name="Rokas A."/>
            <person name="Rosa C.A."/>
            <person name="Scheuner C."/>
            <person name="Sibirny A.A."/>
            <person name="Slot J.C."/>
            <person name="Stielow J.B."/>
            <person name="Sun H."/>
            <person name="Kurtzman C.P."/>
            <person name="Blackwell M."/>
            <person name="Grigoriev I.V."/>
            <person name="Jeffries T.W."/>
        </authorList>
    </citation>
    <scope>NUCLEOTIDE SEQUENCE [LARGE SCALE GENOMIC DNA]</scope>
    <source>
        <strain evidence="14">NRRL Y-12698</strain>
    </source>
</reference>
<dbReference type="InterPro" id="IPR021056">
    <property type="entry name" value="Mt_import_IM_translocase_Tim54"/>
</dbReference>
<gene>
    <name evidence="13" type="ORF">BABINDRAFT_162303</name>
</gene>
<protein>
    <recommendedName>
        <fullName evidence="3">Mitochondrial import inner membrane translocase subunit TIM54</fullName>
    </recommendedName>
</protein>
<evidence type="ECO:0000256" key="2">
    <source>
        <dbReference type="ARBA" id="ARBA00006355"/>
    </source>
</evidence>
<dbReference type="GeneID" id="30147127"/>
<evidence type="ECO:0000256" key="4">
    <source>
        <dbReference type="ARBA" id="ARBA00022448"/>
    </source>
</evidence>
<evidence type="ECO:0000256" key="11">
    <source>
        <dbReference type="ARBA" id="ARBA00023136"/>
    </source>
</evidence>
<organism evidence="13 14">
    <name type="scientific">Babjeviella inositovora NRRL Y-12698</name>
    <dbReference type="NCBI Taxonomy" id="984486"/>
    <lineage>
        <taxon>Eukaryota</taxon>
        <taxon>Fungi</taxon>
        <taxon>Dikarya</taxon>
        <taxon>Ascomycota</taxon>
        <taxon>Saccharomycotina</taxon>
        <taxon>Pichiomycetes</taxon>
        <taxon>Serinales incertae sedis</taxon>
        <taxon>Babjeviella</taxon>
    </lineage>
</organism>
<keyword evidence="7" id="KW-0653">Protein transport</keyword>
<dbReference type="OrthoDB" id="5598305at2759"/>
<evidence type="ECO:0000256" key="6">
    <source>
        <dbReference type="ARBA" id="ARBA00022792"/>
    </source>
</evidence>
<keyword evidence="10" id="KW-0496">Mitochondrion</keyword>
<evidence type="ECO:0000256" key="10">
    <source>
        <dbReference type="ARBA" id="ARBA00023128"/>
    </source>
</evidence>
<dbReference type="PANTHER" id="PTHR12358">
    <property type="entry name" value="SPHINGOSINE KINASE"/>
    <property type="match status" value="1"/>
</dbReference>
<evidence type="ECO:0000313" key="13">
    <source>
        <dbReference type="EMBL" id="ODQ79269.1"/>
    </source>
</evidence>
<evidence type="ECO:0000313" key="14">
    <source>
        <dbReference type="Proteomes" id="UP000094336"/>
    </source>
</evidence>
<feature type="region of interest" description="Disordered" evidence="12">
    <location>
        <begin position="1"/>
        <end position="25"/>
    </location>
</feature>
<keyword evidence="5" id="KW-0812">Transmembrane</keyword>
<dbReference type="AlphaFoldDB" id="A0A1E3QNI5"/>
<keyword evidence="6" id="KW-0999">Mitochondrion inner membrane</keyword>
<dbReference type="Proteomes" id="UP000094336">
    <property type="component" value="Unassembled WGS sequence"/>
</dbReference>
<dbReference type="EMBL" id="KV454433">
    <property type="protein sequence ID" value="ODQ79269.1"/>
    <property type="molecule type" value="Genomic_DNA"/>
</dbReference>
<evidence type="ECO:0000256" key="9">
    <source>
        <dbReference type="ARBA" id="ARBA00023010"/>
    </source>
</evidence>
<dbReference type="GO" id="GO:0015031">
    <property type="term" value="P:protein transport"/>
    <property type="evidence" value="ECO:0007669"/>
    <property type="project" value="UniProtKB-KW"/>
</dbReference>
<dbReference type="GO" id="GO:0005743">
    <property type="term" value="C:mitochondrial inner membrane"/>
    <property type="evidence" value="ECO:0007669"/>
    <property type="project" value="UniProtKB-SubCell"/>
</dbReference>
<comment type="subcellular location">
    <subcellularLocation>
        <location evidence="1">Mitochondrion inner membrane</location>
        <topology evidence="1">Single-pass membrane protein</topology>
    </subcellularLocation>
</comment>
<evidence type="ECO:0000256" key="3">
    <source>
        <dbReference type="ARBA" id="ARBA00020796"/>
    </source>
</evidence>
<evidence type="ECO:0000256" key="1">
    <source>
        <dbReference type="ARBA" id="ARBA00004434"/>
    </source>
</evidence>
<name>A0A1E3QNI5_9ASCO</name>
<evidence type="ECO:0000256" key="5">
    <source>
        <dbReference type="ARBA" id="ARBA00022692"/>
    </source>
</evidence>
<dbReference type="PANTHER" id="PTHR12358:SF101">
    <property type="entry name" value="MITOCHONDRIAL IMPORT INNER MEMBRANE TRANSLOCASE SUBUNIT TIM54"/>
    <property type="match status" value="1"/>
</dbReference>